<dbReference type="Gene3D" id="1.20.1550.10">
    <property type="entry name" value="DsbB-like"/>
    <property type="match status" value="1"/>
</dbReference>
<proteinExistence type="predicted"/>
<accession>B8EIQ9</accession>
<dbReference type="SUPFAM" id="SSF158442">
    <property type="entry name" value="DsbB-like"/>
    <property type="match status" value="1"/>
</dbReference>
<feature type="transmembrane region" description="Helical" evidence="5">
    <location>
        <begin position="141"/>
        <end position="163"/>
    </location>
</feature>
<feature type="transmembrane region" description="Helical" evidence="5">
    <location>
        <begin position="12"/>
        <end position="32"/>
    </location>
</feature>
<keyword evidence="4 5" id="KW-0472">Membrane</keyword>
<dbReference type="Proteomes" id="UP000002257">
    <property type="component" value="Chromosome"/>
</dbReference>
<dbReference type="InterPro" id="IPR023380">
    <property type="entry name" value="DsbB-like_sf"/>
</dbReference>
<dbReference type="GO" id="GO:0016020">
    <property type="term" value="C:membrane"/>
    <property type="evidence" value="ECO:0007669"/>
    <property type="project" value="UniProtKB-SubCell"/>
</dbReference>
<evidence type="ECO:0000256" key="1">
    <source>
        <dbReference type="ARBA" id="ARBA00004141"/>
    </source>
</evidence>
<dbReference type="GO" id="GO:0006457">
    <property type="term" value="P:protein folding"/>
    <property type="evidence" value="ECO:0007669"/>
    <property type="project" value="InterPro"/>
</dbReference>
<protein>
    <recommendedName>
        <fullName evidence="8">Disulfide bond formation protein B</fullName>
    </recommendedName>
</protein>
<evidence type="ECO:0008006" key="8">
    <source>
        <dbReference type="Google" id="ProtNLM"/>
    </source>
</evidence>
<gene>
    <name evidence="6" type="ordered locus">Msil_2965</name>
</gene>
<dbReference type="HOGENOM" id="CLU_098660_0_0_5"/>
<name>B8EIQ9_METSB</name>
<keyword evidence="7" id="KW-1185">Reference proteome</keyword>
<evidence type="ECO:0000313" key="7">
    <source>
        <dbReference type="Proteomes" id="UP000002257"/>
    </source>
</evidence>
<dbReference type="RefSeq" id="WP_012591945.1">
    <property type="nucleotide sequence ID" value="NC_011666.1"/>
</dbReference>
<dbReference type="OrthoDB" id="9808637at2"/>
<evidence type="ECO:0000256" key="5">
    <source>
        <dbReference type="SAM" id="Phobius"/>
    </source>
</evidence>
<organism evidence="6 7">
    <name type="scientific">Methylocella silvestris (strain DSM 15510 / CIP 108128 / LMG 27833 / NCIMB 13906 / BL2)</name>
    <dbReference type="NCBI Taxonomy" id="395965"/>
    <lineage>
        <taxon>Bacteria</taxon>
        <taxon>Pseudomonadati</taxon>
        <taxon>Pseudomonadota</taxon>
        <taxon>Alphaproteobacteria</taxon>
        <taxon>Hyphomicrobiales</taxon>
        <taxon>Beijerinckiaceae</taxon>
        <taxon>Methylocella</taxon>
    </lineage>
</organism>
<dbReference type="KEGG" id="msl:Msil_2965"/>
<dbReference type="STRING" id="395965.Msil_2965"/>
<feature type="transmembrane region" description="Helical" evidence="5">
    <location>
        <begin position="44"/>
        <end position="60"/>
    </location>
</feature>
<keyword evidence="3 5" id="KW-1133">Transmembrane helix</keyword>
<comment type="subcellular location">
    <subcellularLocation>
        <location evidence="1">Membrane</location>
        <topology evidence="1">Multi-pass membrane protein</topology>
    </subcellularLocation>
</comment>
<evidence type="ECO:0000256" key="3">
    <source>
        <dbReference type="ARBA" id="ARBA00022989"/>
    </source>
</evidence>
<evidence type="ECO:0000313" key="6">
    <source>
        <dbReference type="EMBL" id="ACK51876.1"/>
    </source>
</evidence>
<evidence type="ECO:0000256" key="4">
    <source>
        <dbReference type="ARBA" id="ARBA00023136"/>
    </source>
</evidence>
<keyword evidence="2 5" id="KW-0812">Transmembrane</keyword>
<dbReference type="InterPro" id="IPR003752">
    <property type="entry name" value="DiS_bond_form_DsbB/BdbC"/>
</dbReference>
<feature type="transmembrane region" description="Helical" evidence="5">
    <location>
        <begin position="67"/>
        <end position="88"/>
    </location>
</feature>
<evidence type="ECO:0000256" key="2">
    <source>
        <dbReference type="ARBA" id="ARBA00022692"/>
    </source>
</evidence>
<dbReference type="eggNOG" id="COG1495">
    <property type="taxonomic scope" value="Bacteria"/>
</dbReference>
<dbReference type="Pfam" id="PF02600">
    <property type="entry name" value="DsbB"/>
    <property type="match status" value="1"/>
</dbReference>
<dbReference type="GO" id="GO:0015035">
    <property type="term" value="F:protein-disulfide reductase activity"/>
    <property type="evidence" value="ECO:0007669"/>
    <property type="project" value="InterPro"/>
</dbReference>
<dbReference type="AlphaFoldDB" id="B8EIQ9"/>
<reference evidence="6 7" key="1">
    <citation type="journal article" date="2010" name="J. Bacteriol.">
        <title>Complete genome sequence of the aerobic facultative methanotroph Methylocella silvestris BL2.</title>
        <authorList>
            <person name="Chen Y."/>
            <person name="Crombie A."/>
            <person name="Rahman M.T."/>
            <person name="Dedysh S.N."/>
            <person name="Liesack W."/>
            <person name="Stott M.B."/>
            <person name="Alam M."/>
            <person name="Theisen A.R."/>
            <person name="Murrell J.C."/>
            <person name="Dunfield P.F."/>
        </authorList>
    </citation>
    <scope>NUCLEOTIDE SEQUENCE [LARGE SCALE GENOMIC DNA]</scope>
    <source>
        <strain evidence="7">DSM 15510 / CIP 108128 / LMG 27833 / NCIMB 13906 / BL2</strain>
    </source>
</reference>
<dbReference type="InterPro" id="IPR024199">
    <property type="entry name" value="Uncharacterised_DsbB"/>
</dbReference>
<sequence length="171" mass="18147">MSEFLTPLRLAAVIFLVAAGSIGGAWMFQTLGYAPCELCLKERIPYYVAMPLAALAAWLAGRSRPGLLAACFAAIALIFAVGAALGVYHAGVEWRFWPGPSDCTGPLDHASSVNDFLKQLQTVKVVRCDEVSLRVLGFSLAVWNAVISVGLTALAAMGLALSLRRPEARGP</sequence>
<dbReference type="EMBL" id="CP001280">
    <property type="protein sequence ID" value="ACK51876.1"/>
    <property type="molecule type" value="Genomic_DNA"/>
</dbReference>
<dbReference type="PIRSF" id="PIRSF033913">
    <property type="entry name" value="S-S_format_DsbB"/>
    <property type="match status" value="1"/>
</dbReference>